<dbReference type="EC" id="3.1.1.11" evidence="5"/>
<dbReference type="InterPro" id="IPR011050">
    <property type="entry name" value="Pectin_lyase_fold/virulence"/>
</dbReference>
<dbReference type="GO" id="GO:0009279">
    <property type="term" value="C:cell outer membrane"/>
    <property type="evidence" value="ECO:0007669"/>
    <property type="project" value="TreeGrafter"/>
</dbReference>
<keyword evidence="7" id="KW-0456">Lyase</keyword>
<organism evidence="7 8">
    <name type="scientific">Nonlabens agnitus</name>
    <dbReference type="NCBI Taxonomy" id="870484"/>
    <lineage>
        <taxon>Bacteria</taxon>
        <taxon>Pseudomonadati</taxon>
        <taxon>Bacteroidota</taxon>
        <taxon>Flavobacteriia</taxon>
        <taxon>Flavobacteriales</taxon>
        <taxon>Flavobacteriaceae</taxon>
        <taxon>Nonlabens</taxon>
    </lineage>
</organism>
<protein>
    <recommendedName>
        <fullName evidence="5">Pectinesterase</fullName>
        <ecNumber evidence="5">3.1.1.11</ecNumber>
    </recommendedName>
</protein>
<dbReference type="PANTHER" id="PTHR31321">
    <property type="entry name" value="ACYL-COA THIOESTER HYDROLASE YBHC-RELATED"/>
    <property type="match status" value="1"/>
</dbReference>
<feature type="active site" evidence="4">
    <location>
        <position position="526"/>
    </location>
</feature>
<evidence type="ECO:0000256" key="1">
    <source>
        <dbReference type="ARBA" id="ARBA00008891"/>
    </source>
</evidence>
<keyword evidence="8" id="KW-1185">Reference proteome</keyword>
<dbReference type="GO" id="GO:0016829">
    <property type="term" value="F:lyase activity"/>
    <property type="evidence" value="ECO:0007669"/>
    <property type="project" value="UniProtKB-KW"/>
</dbReference>
<dbReference type="Pfam" id="PF09492">
    <property type="entry name" value="Pec_lyase"/>
    <property type="match status" value="1"/>
</dbReference>
<evidence type="ECO:0000256" key="2">
    <source>
        <dbReference type="ARBA" id="ARBA00022801"/>
    </source>
</evidence>
<dbReference type="Proteomes" id="UP000239532">
    <property type="component" value="Unassembled WGS sequence"/>
</dbReference>
<dbReference type="InterPro" id="IPR012669">
    <property type="entry name" value="Pectate_lyase"/>
</dbReference>
<evidence type="ECO:0000313" key="7">
    <source>
        <dbReference type="EMBL" id="PRP68424.1"/>
    </source>
</evidence>
<dbReference type="InterPro" id="IPR012334">
    <property type="entry name" value="Pectin_lyas_fold"/>
</dbReference>
<keyword evidence="2 5" id="KW-0378">Hydrolase</keyword>
<dbReference type="Pfam" id="PF01095">
    <property type="entry name" value="Pectinesterase"/>
    <property type="match status" value="1"/>
</dbReference>
<comment type="pathway">
    <text evidence="5">Glycan metabolism; pectin degradation; 2-dehydro-3-deoxy-D-gluconate from pectin: step 1/5.</text>
</comment>
<keyword evidence="3 5" id="KW-0063">Aspartyl esterase</keyword>
<evidence type="ECO:0000259" key="6">
    <source>
        <dbReference type="Pfam" id="PF01095"/>
    </source>
</evidence>
<dbReference type="PROSITE" id="PS00503">
    <property type="entry name" value="PECTINESTERASE_2"/>
    <property type="match status" value="1"/>
</dbReference>
<sequence>MRVFTSLVCFLFFQAVQSQILDKSWRDIITNSSAEWYASAEAREIAENVLLYQRDIGGWPKNIQMQEVLSTKEKQELRELQSTAKGVTTDNGATFQEMLFLSKIHEQQPDERYRVAFLKALDYLLEAQYPNGGWPQFYPLKKGYATHITYNDDSMVNILNVLKEVKDNSGYYSIQPPKETLERVKKAFDKGVSCILQTQYVQDGILTGWCAQHDEVTLEPAMGRAYELPSLSGKESAKIVLLLMSIENPSIAVMESVASAHAWLQRVKIEGLREVRTYDDEGKVINKVIVQDEEAPTLWARFMELENNRPFFCDRDGIKKYSLDEIGAERRNGYGWYTDEPKEVLKTYDRWVKAHDVIEKLKAKTAAPKDPFNVTVAKDGTGDYSSIQDAINNAKSFPYERITITIKNGIYKEKVRIYEWNTHINLIGESKEQTIITFDDYFDKMAIGRNSTFHTPTLSIDADDVLVKNLTIENSAGEVGQAVALAINSNRVAIVNCNLLGNQDTVYASGNGKQYFKDCFIEGTTDFIFGNSTAFFENCEIHSKKDSYITAASTGEMADFGFVFKNCKLTAAENVDEVYLGRPWRIYAQTVFTDSDMGDHILPVGWDNWSKPEAEKTAFYAEYKNRGKGFAPERRVSWSKQLKKSQAKKYNLKNILGEHKKSSKKEWYETL</sequence>
<evidence type="ECO:0000313" key="8">
    <source>
        <dbReference type="Proteomes" id="UP000239532"/>
    </source>
</evidence>
<reference evidence="7 8" key="1">
    <citation type="submission" date="2016-11" db="EMBL/GenBank/DDBJ databases">
        <title>Trade-off between light-utilization and light-protection in marine flavobacteria.</title>
        <authorList>
            <person name="Kumagai Y."/>
        </authorList>
    </citation>
    <scope>NUCLEOTIDE SEQUENCE [LARGE SCALE GENOMIC DNA]</scope>
    <source>
        <strain evidence="7 8">JCM 17109</strain>
    </source>
</reference>
<dbReference type="InterPro" id="IPR033131">
    <property type="entry name" value="Pectinesterase_Asp_AS"/>
</dbReference>
<dbReference type="SUPFAM" id="SSF81853">
    <property type="entry name" value="Family 10 polysaccharide lyase"/>
    <property type="match status" value="1"/>
</dbReference>
<dbReference type="Gene3D" id="2.160.20.10">
    <property type="entry name" value="Single-stranded right-handed beta-helix, Pectin lyase-like"/>
    <property type="match status" value="1"/>
</dbReference>
<evidence type="ECO:0000256" key="3">
    <source>
        <dbReference type="ARBA" id="ARBA00023085"/>
    </source>
</evidence>
<dbReference type="AlphaFoldDB" id="A0A2S9WY85"/>
<dbReference type="OrthoDB" id="9804686at2"/>
<comment type="similarity">
    <text evidence="1">Belongs to the pectinesterase family.</text>
</comment>
<comment type="caution">
    <text evidence="7">The sequence shown here is derived from an EMBL/GenBank/DDBJ whole genome shotgun (WGS) entry which is preliminary data.</text>
</comment>
<dbReference type="SUPFAM" id="SSF51126">
    <property type="entry name" value="Pectin lyase-like"/>
    <property type="match status" value="1"/>
</dbReference>
<gene>
    <name evidence="7" type="ORF">BST86_13680</name>
</gene>
<name>A0A2S9WY85_9FLAO</name>
<accession>A0A2S9WY85</accession>
<dbReference type="GO" id="GO:0042545">
    <property type="term" value="P:cell wall modification"/>
    <property type="evidence" value="ECO:0007669"/>
    <property type="project" value="UniProtKB-UniRule"/>
</dbReference>
<evidence type="ECO:0000256" key="4">
    <source>
        <dbReference type="PROSITE-ProRule" id="PRU10040"/>
    </source>
</evidence>
<dbReference type="RefSeq" id="WP_105984054.1">
    <property type="nucleotide sequence ID" value="NZ_MQUC01000003.1"/>
</dbReference>
<dbReference type="InterPro" id="IPR000070">
    <property type="entry name" value="Pectinesterase_cat"/>
</dbReference>
<dbReference type="GO" id="GO:0030599">
    <property type="term" value="F:pectinesterase activity"/>
    <property type="evidence" value="ECO:0007669"/>
    <property type="project" value="UniProtKB-UniRule"/>
</dbReference>
<dbReference type="EMBL" id="MQUC01000003">
    <property type="protein sequence ID" value="PRP68424.1"/>
    <property type="molecule type" value="Genomic_DNA"/>
</dbReference>
<evidence type="ECO:0000256" key="5">
    <source>
        <dbReference type="RuleBase" id="RU000589"/>
    </source>
</evidence>
<feature type="domain" description="Pectinesterase catalytic" evidence="6">
    <location>
        <begin position="373"/>
        <end position="656"/>
    </location>
</feature>
<dbReference type="NCBIfam" id="TIGR02474">
    <property type="entry name" value="pec_lyase"/>
    <property type="match status" value="1"/>
</dbReference>
<dbReference type="GO" id="GO:0045490">
    <property type="term" value="P:pectin catabolic process"/>
    <property type="evidence" value="ECO:0007669"/>
    <property type="project" value="UniProtKB-UniRule"/>
</dbReference>
<dbReference type="PANTHER" id="PTHR31321:SF57">
    <property type="entry name" value="PECTINESTERASE 53-RELATED"/>
    <property type="match status" value="1"/>
</dbReference>
<dbReference type="Gene3D" id="1.50.10.20">
    <property type="match status" value="1"/>
</dbReference>
<dbReference type="UniPathway" id="UPA00545">
    <property type="reaction ID" value="UER00823"/>
</dbReference>
<comment type="catalytic activity">
    <reaction evidence="5">
        <text>[(1-&gt;4)-alpha-D-galacturonosyl methyl ester](n) + n H2O = [(1-&gt;4)-alpha-D-galacturonosyl](n) + n methanol + n H(+)</text>
        <dbReference type="Rhea" id="RHEA:22380"/>
        <dbReference type="Rhea" id="RHEA-COMP:14570"/>
        <dbReference type="Rhea" id="RHEA-COMP:14573"/>
        <dbReference type="ChEBI" id="CHEBI:15377"/>
        <dbReference type="ChEBI" id="CHEBI:15378"/>
        <dbReference type="ChEBI" id="CHEBI:17790"/>
        <dbReference type="ChEBI" id="CHEBI:140522"/>
        <dbReference type="ChEBI" id="CHEBI:140523"/>
        <dbReference type="EC" id="3.1.1.11"/>
    </reaction>
</comment>
<proteinExistence type="inferred from homology"/>